<name>A0A2C6KYG1_9APIC</name>
<dbReference type="RefSeq" id="XP_067922531.1">
    <property type="nucleotide sequence ID" value="XM_068065482.1"/>
</dbReference>
<dbReference type="AlphaFoldDB" id="A0A2C6KYG1"/>
<dbReference type="GeneID" id="94428693"/>
<dbReference type="EMBL" id="MIGC01002571">
    <property type="protein sequence ID" value="PHJ20846.1"/>
    <property type="molecule type" value="Genomic_DNA"/>
</dbReference>
<evidence type="ECO:0000313" key="2">
    <source>
        <dbReference type="Proteomes" id="UP000221165"/>
    </source>
</evidence>
<comment type="caution">
    <text evidence="1">The sequence shown here is derived from an EMBL/GenBank/DDBJ whole genome shotgun (WGS) entry which is preliminary data.</text>
</comment>
<accession>A0A2C6KYG1</accession>
<dbReference type="VEuPathDB" id="ToxoDB:CSUI_005305"/>
<organism evidence="1 2">
    <name type="scientific">Cystoisospora suis</name>
    <dbReference type="NCBI Taxonomy" id="483139"/>
    <lineage>
        <taxon>Eukaryota</taxon>
        <taxon>Sar</taxon>
        <taxon>Alveolata</taxon>
        <taxon>Apicomplexa</taxon>
        <taxon>Conoidasida</taxon>
        <taxon>Coccidia</taxon>
        <taxon>Eucoccidiorida</taxon>
        <taxon>Eimeriorina</taxon>
        <taxon>Sarcocystidae</taxon>
        <taxon>Cystoisospora</taxon>
    </lineage>
</organism>
<proteinExistence type="predicted"/>
<reference evidence="1 2" key="1">
    <citation type="journal article" date="2017" name="Int. J. Parasitol.">
        <title>The genome of the protozoan parasite Cystoisospora suis and a reverse vaccinology approach to identify vaccine candidates.</title>
        <authorList>
            <person name="Palmieri N."/>
            <person name="Shrestha A."/>
            <person name="Ruttkowski B."/>
            <person name="Beck T."/>
            <person name="Vogl C."/>
            <person name="Tomley F."/>
            <person name="Blake D.P."/>
            <person name="Joachim A."/>
        </authorList>
    </citation>
    <scope>NUCLEOTIDE SEQUENCE [LARGE SCALE GENOMIC DNA]</scope>
    <source>
        <strain evidence="1 2">Wien I</strain>
    </source>
</reference>
<protein>
    <submittedName>
        <fullName evidence="1">Uncharacterized protein</fullName>
    </submittedName>
</protein>
<gene>
    <name evidence="1" type="ORF">CSUI_005305</name>
</gene>
<dbReference type="Proteomes" id="UP000221165">
    <property type="component" value="Unassembled WGS sequence"/>
</dbReference>
<keyword evidence="2" id="KW-1185">Reference proteome</keyword>
<sequence length="72" mass="8307">MKVSQWRGAPKAPVCSWLAKDNRPLCYTCISRYSRGPVRLLGSSTRKWRVRRVYSHTGPCAIRVFRRIAEGL</sequence>
<evidence type="ECO:0000313" key="1">
    <source>
        <dbReference type="EMBL" id="PHJ20846.1"/>
    </source>
</evidence>